<dbReference type="RefSeq" id="WP_136881437.1">
    <property type="nucleotide sequence ID" value="NZ_SWDX01000008.1"/>
</dbReference>
<organism evidence="1 2">
    <name type="scientific">Pedobacter hiemivivus</name>
    <dbReference type="NCBI Taxonomy" id="2530454"/>
    <lineage>
        <taxon>Bacteria</taxon>
        <taxon>Pseudomonadati</taxon>
        <taxon>Bacteroidota</taxon>
        <taxon>Sphingobacteriia</taxon>
        <taxon>Sphingobacteriales</taxon>
        <taxon>Sphingobacteriaceae</taxon>
        <taxon>Pedobacter</taxon>
    </lineage>
</organism>
<dbReference type="PROSITE" id="PS51257">
    <property type="entry name" value="PROKAR_LIPOPROTEIN"/>
    <property type="match status" value="1"/>
</dbReference>
<protein>
    <recommendedName>
        <fullName evidence="3">DUF1735 domain-containing protein</fullName>
    </recommendedName>
</protein>
<dbReference type="EMBL" id="SWDX01000008">
    <property type="protein sequence ID" value="TKC58139.1"/>
    <property type="molecule type" value="Genomic_DNA"/>
</dbReference>
<gene>
    <name evidence="1" type="ORF">FBD94_19515</name>
</gene>
<evidence type="ECO:0008006" key="3">
    <source>
        <dbReference type="Google" id="ProtNLM"/>
    </source>
</evidence>
<accession>A0A4U1G5M2</accession>
<proteinExistence type="predicted"/>
<evidence type="ECO:0000313" key="2">
    <source>
        <dbReference type="Proteomes" id="UP000309594"/>
    </source>
</evidence>
<comment type="caution">
    <text evidence="1">The sequence shown here is derived from an EMBL/GenBank/DDBJ whole genome shotgun (WGS) entry which is preliminary data.</text>
</comment>
<name>A0A4U1G5M2_9SPHI</name>
<dbReference type="Proteomes" id="UP000309594">
    <property type="component" value="Unassembled WGS sequence"/>
</dbReference>
<evidence type="ECO:0000313" key="1">
    <source>
        <dbReference type="EMBL" id="TKC58139.1"/>
    </source>
</evidence>
<sequence length="142" mass="14640">MKKIIILMSIVTAFLLQSCEKKGPGDNYDFSDSLPPYVEISSKAQLTIVAGANGTIAVRLKTAVQEPVVVKYAVSGTFTTTGTVTIPKGVLAANVILPVPIATVPGNAAFTITGATKGATNLTIGALGANSNEVRPLLIVKN</sequence>
<dbReference type="AlphaFoldDB" id="A0A4U1G5M2"/>
<reference evidence="1 2" key="1">
    <citation type="submission" date="2019-04" db="EMBL/GenBank/DDBJ databases">
        <title>Pedobacter sp. RP-1-16 sp. nov., isolated from Arctic soil.</title>
        <authorList>
            <person name="Dahal R.H."/>
            <person name="Kim D.-U."/>
        </authorList>
    </citation>
    <scope>NUCLEOTIDE SEQUENCE [LARGE SCALE GENOMIC DNA]</scope>
    <source>
        <strain evidence="1 2">RP-1-16</strain>
    </source>
</reference>